<evidence type="ECO:0000256" key="4">
    <source>
        <dbReference type="ARBA" id="ARBA00022989"/>
    </source>
</evidence>
<evidence type="ECO:0000313" key="7">
    <source>
        <dbReference type="Proteomes" id="UP000034392"/>
    </source>
</evidence>
<evidence type="ECO:0000256" key="2">
    <source>
        <dbReference type="ARBA" id="ARBA00009399"/>
    </source>
</evidence>
<protein>
    <submittedName>
        <fullName evidence="6">GtrA-like protein</fullName>
    </submittedName>
</protein>
<dbReference type="Proteomes" id="UP000034392">
    <property type="component" value="Chromosome"/>
</dbReference>
<dbReference type="STRING" id="1267766.WYH_02144"/>
<keyword evidence="3" id="KW-0812">Transmembrane</keyword>
<evidence type="ECO:0000313" key="6">
    <source>
        <dbReference type="EMBL" id="AKH43178.1"/>
    </source>
</evidence>
<dbReference type="PATRIC" id="fig|1267766.3.peg.2171"/>
<evidence type="ECO:0000256" key="5">
    <source>
        <dbReference type="ARBA" id="ARBA00023136"/>
    </source>
</evidence>
<proteinExistence type="inferred from homology"/>
<gene>
    <name evidence="6" type="ORF">WYH_02144</name>
</gene>
<dbReference type="InterPro" id="IPR051401">
    <property type="entry name" value="GtrA_CellWall_Glycosyl"/>
</dbReference>
<keyword evidence="7" id="KW-1185">Reference proteome</keyword>
<dbReference type="RefSeq" id="WP_235979333.1">
    <property type="nucleotide sequence ID" value="NZ_CP011452.2"/>
</dbReference>
<keyword evidence="4" id="KW-1133">Transmembrane helix</keyword>
<dbReference type="EMBL" id="CP011452">
    <property type="protein sequence ID" value="AKH43178.1"/>
    <property type="molecule type" value="Genomic_DNA"/>
</dbReference>
<comment type="subcellular location">
    <subcellularLocation>
        <location evidence="1">Membrane</location>
        <topology evidence="1">Multi-pass membrane protein</topology>
    </subcellularLocation>
</comment>
<dbReference type="Pfam" id="PF04138">
    <property type="entry name" value="GtrA_DPMS_TM"/>
    <property type="match status" value="1"/>
</dbReference>
<comment type="similarity">
    <text evidence="2">Belongs to the GtrA family.</text>
</comment>
<evidence type="ECO:0000256" key="1">
    <source>
        <dbReference type="ARBA" id="ARBA00004141"/>
    </source>
</evidence>
<dbReference type="AlphaFoldDB" id="A0A0F7KRT3"/>
<organism evidence="6 7">
    <name type="scientific">Croceibacterium atlanticum</name>
    <dbReference type="NCBI Taxonomy" id="1267766"/>
    <lineage>
        <taxon>Bacteria</taxon>
        <taxon>Pseudomonadati</taxon>
        <taxon>Pseudomonadota</taxon>
        <taxon>Alphaproteobacteria</taxon>
        <taxon>Sphingomonadales</taxon>
        <taxon>Erythrobacteraceae</taxon>
        <taxon>Croceibacterium</taxon>
    </lineage>
</organism>
<dbReference type="InterPro" id="IPR007267">
    <property type="entry name" value="GtrA_DPMS_TM"/>
</dbReference>
<evidence type="ECO:0000256" key="3">
    <source>
        <dbReference type="ARBA" id="ARBA00022692"/>
    </source>
</evidence>
<dbReference type="PANTHER" id="PTHR38459:SF1">
    <property type="entry name" value="PROPHAGE BACTOPRENOL-LINKED GLUCOSE TRANSLOCASE HOMOLOG"/>
    <property type="match status" value="1"/>
</dbReference>
<dbReference type="PANTHER" id="PTHR38459">
    <property type="entry name" value="PROPHAGE BACTOPRENOL-LINKED GLUCOSE TRANSLOCASE HOMOLOG"/>
    <property type="match status" value="1"/>
</dbReference>
<dbReference type="GO" id="GO:0005886">
    <property type="term" value="C:plasma membrane"/>
    <property type="evidence" value="ECO:0007669"/>
    <property type="project" value="TreeGrafter"/>
</dbReference>
<sequence length="149" mass="16060">MVARRRDAARMNQLFGHLRDTRLVRYLLASIGALAVDIGLYLALLAVGTWPAAAAAASYCAGILAHWLMSSRAVFTGQLAERGLPRARQKALFVGSALIGLAITTAIVWIGDVAGADPRVAKLVAIGASFTVTWLLRSRVVFRPFRPME</sequence>
<name>A0A0F7KRT3_9SPHN</name>
<dbReference type="KEGG" id="aay:WYH_02144"/>
<dbReference type="GO" id="GO:0000271">
    <property type="term" value="P:polysaccharide biosynthetic process"/>
    <property type="evidence" value="ECO:0007669"/>
    <property type="project" value="InterPro"/>
</dbReference>
<accession>A0A0F7KRT3</accession>
<reference evidence="6" key="1">
    <citation type="submission" date="2015-05" db="EMBL/GenBank/DDBJ databases">
        <title>The complete genome of Altererythrobacter atlanticus strain 26DY36.</title>
        <authorList>
            <person name="Wu Y.-H."/>
            <person name="Cheng H."/>
            <person name="Wu X.-W."/>
        </authorList>
    </citation>
    <scope>NUCLEOTIDE SEQUENCE [LARGE SCALE GENOMIC DNA]</scope>
    <source>
        <strain evidence="6">26DY36</strain>
    </source>
</reference>
<keyword evidence="5" id="KW-0472">Membrane</keyword>